<protein>
    <submittedName>
        <fullName evidence="7">Zinc-transport protein, putative</fullName>
    </submittedName>
</protein>
<feature type="transmembrane region" description="Helical" evidence="5">
    <location>
        <begin position="272"/>
        <end position="298"/>
    </location>
</feature>
<dbReference type="EMBL" id="UIVS01000003">
    <property type="protein sequence ID" value="SVP93087.1"/>
    <property type="molecule type" value="Genomic_DNA"/>
</dbReference>
<gene>
    <name evidence="7" type="ORF">TAT_000288600</name>
    <name evidence="6" type="ORF">TAV_000288700</name>
</gene>
<evidence type="ECO:0000313" key="7">
    <source>
        <dbReference type="EMBL" id="SVP93891.1"/>
    </source>
</evidence>
<feature type="transmembrane region" description="Helical" evidence="5">
    <location>
        <begin position="6"/>
        <end position="28"/>
    </location>
</feature>
<keyword evidence="2 5" id="KW-0812">Transmembrane</keyword>
<accession>A0A3B0NC50</accession>
<dbReference type="InterPro" id="IPR003689">
    <property type="entry name" value="ZIP"/>
</dbReference>
<evidence type="ECO:0000256" key="3">
    <source>
        <dbReference type="ARBA" id="ARBA00022989"/>
    </source>
</evidence>
<evidence type="ECO:0000313" key="6">
    <source>
        <dbReference type="EMBL" id="SVP93087.1"/>
    </source>
</evidence>
<dbReference type="AlphaFoldDB" id="A0A3B0NC50"/>
<name>A0A3B0NC50_THEAN</name>
<dbReference type="EMBL" id="UIVT01000003">
    <property type="protein sequence ID" value="SVP93891.1"/>
    <property type="molecule type" value="Genomic_DNA"/>
</dbReference>
<dbReference type="PANTHER" id="PTHR11040:SF140">
    <property type="entry name" value="ZRT (ZRT), IRT- (IRT-) LIKE PROTEIN TRANSPORTER"/>
    <property type="match status" value="1"/>
</dbReference>
<evidence type="ECO:0000256" key="2">
    <source>
        <dbReference type="ARBA" id="ARBA00022692"/>
    </source>
</evidence>
<dbReference type="GO" id="GO:0016020">
    <property type="term" value="C:membrane"/>
    <property type="evidence" value="ECO:0007669"/>
    <property type="project" value="UniProtKB-SubCell"/>
</dbReference>
<feature type="transmembrane region" description="Helical" evidence="5">
    <location>
        <begin position="89"/>
        <end position="106"/>
    </location>
</feature>
<feature type="transmembrane region" description="Helical" evidence="5">
    <location>
        <begin position="212"/>
        <end position="237"/>
    </location>
</feature>
<dbReference type="PROSITE" id="PS51257">
    <property type="entry name" value="PROKAR_LIPOPROTEIN"/>
    <property type="match status" value="1"/>
</dbReference>
<evidence type="ECO:0000256" key="5">
    <source>
        <dbReference type="SAM" id="Phobius"/>
    </source>
</evidence>
<dbReference type="GO" id="GO:0005385">
    <property type="term" value="F:zinc ion transmembrane transporter activity"/>
    <property type="evidence" value="ECO:0007669"/>
    <property type="project" value="TreeGrafter"/>
</dbReference>
<comment type="subcellular location">
    <subcellularLocation>
        <location evidence="1">Membrane</location>
        <topology evidence="1">Multi-pass membrane protein</topology>
    </subcellularLocation>
</comment>
<reference evidence="7" key="1">
    <citation type="submission" date="2018-07" db="EMBL/GenBank/DDBJ databases">
        <authorList>
            <person name="Quirk P.G."/>
            <person name="Krulwich T.A."/>
        </authorList>
    </citation>
    <scope>NUCLEOTIDE SEQUENCE</scope>
    <source>
        <strain evidence="7">Anand</strain>
    </source>
</reference>
<dbReference type="PANTHER" id="PTHR11040">
    <property type="entry name" value="ZINC/IRON TRANSPORTER"/>
    <property type="match status" value="1"/>
</dbReference>
<keyword evidence="4 5" id="KW-0472">Membrane</keyword>
<organism evidence="7">
    <name type="scientific">Theileria annulata</name>
    <dbReference type="NCBI Taxonomy" id="5874"/>
    <lineage>
        <taxon>Eukaryota</taxon>
        <taxon>Sar</taxon>
        <taxon>Alveolata</taxon>
        <taxon>Apicomplexa</taxon>
        <taxon>Aconoidasida</taxon>
        <taxon>Piroplasmida</taxon>
        <taxon>Theileriidae</taxon>
        <taxon>Theileria</taxon>
    </lineage>
</organism>
<feature type="transmembrane region" description="Helical" evidence="5">
    <location>
        <begin position="310"/>
        <end position="330"/>
    </location>
</feature>
<evidence type="ECO:0000256" key="4">
    <source>
        <dbReference type="ARBA" id="ARBA00023136"/>
    </source>
</evidence>
<feature type="transmembrane region" description="Helical" evidence="5">
    <location>
        <begin position="178"/>
        <end position="200"/>
    </location>
</feature>
<evidence type="ECO:0000256" key="1">
    <source>
        <dbReference type="ARBA" id="ARBA00004141"/>
    </source>
</evidence>
<feature type="transmembrane region" description="Helical" evidence="5">
    <location>
        <begin position="244"/>
        <end position="266"/>
    </location>
</feature>
<dbReference type="Pfam" id="PF02535">
    <property type="entry name" value="Zip"/>
    <property type="match status" value="1"/>
</dbReference>
<feature type="transmembrane region" description="Helical" evidence="5">
    <location>
        <begin position="49"/>
        <end position="69"/>
    </location>
</feature>
<keyword evidence="3 5" id="KW-1133">Transmembrane helix</keyword>
<proteinExistence type="predicted"/>
<sequence length="335" mass="36960">MNIILSKFLASSCLFGSAIIGCFIPSIIKKSIKNGVSESKTSKKEGIMCLCNCLAAGFIMGMSFLHMFPETVEQCSSNGLIIMIKENKLNLAFVIMLSSFSVMLFLERVLSFGRTPCCSVFNDCKDDIKCCVSIDEESLVSCGIKNEETISHTEHCKPCNTPRYKHKHSQILATIKNLLCPICDCNGLCITLALFLHSVFEGLVVGLEDHEIHMWLITLAIVLHKWAAGMALASFLVGNTKSTVYALFSIFCFGSPLGVLIGSLILDSNLKVIGVLNSIALGTLVYVGFEIIVHELFCEIKCKRTALYKWISFIIGIAFIFSTLILEFLLSNHNH</sequence>
<dbReference type="VEuPathDB" id="PiroplasmaDB:TA18130"/>